<dbReference type="AlphaFoldDB" id="A0A4Y2BX10"/>
<dbReference type="PANTHER" id="PTHR47326">
    <property type="entry name" value="TRANSPOSABLE ELEMENT TC3 TRANSPOSASE-LIKE PROTEIN"/>
    <property type="match status" value="1"/>
</dbReference>
<dbReference type="Pfam" id="PF00153">
    <property type="entry name" value="Mito_carr"/>
    <property type="match status" value="1"/>
</dbReference>
<dbReference type="SUPFAM" id="SSF103506">
    <property type="entry name" value="Mitochondrial carrier"/>
    <property type="match status" value="1"/>
</dbReference>
<dbReference type="GO" id="GO:0016020">
    <property type="term" value="C:membrane"/>
    <property type="evidence" value="ECO:0007669"/>
    <property type="project" value="UniProtKB-SubCell"/>
</dbReference>
<name>A0A4Y2BX10_ARAVE</name>
<evidence type="ECO:0000256" key="3">
    <source>
        <dbReference type="ARBA" id="ARBA00022692"/>
    </source>
</evidence>
<dbReference type="GO" id="GO:0003676">
    <property type="term" value="F:nucleic acid binding"/>
    <property type="evidence" value="ECO:0007669"/>
    <property type="project" value="InterPro"/>
</dbReference>
<proteinExistence type="inferred from homology"/>
<evidence type="ECO:0000256" key="4">
    <source>
        <dbReference type="ARBA" id="ARBA00023136"/>
    </source>
</evidence>
<dbReference type="InterPro" id="IPR018108">
    <property type="entry name" value="MCP_transmembrane"/>
</dbReference>
<sequence>MQQAMEDDDLSGTLIFSNEATFHLSGKVNRHNVRMWGTVLPHVIVEQERDSPKVNVFCAISETKLYGPFFFIKAPRHWSTIICDFLNRELPYRWIRCAGLDDVPLLPWPPRSPDLAPCDFFLWGYVKDKVYIPPMPTTLQALQERITAAVTDIDGNMLLNIWMELDYRWDVCQLFIIVIHYQRIYFSGVTEPSVLSLLIDLYHKGGVKSLFAGMMPRVLKIAPACAIMISSYEVGKVYFSERRRKLSPKEDLV</sequence>
<dbReference type="PANTHER" id="PTHR47326:SF1">
    <property type="entry name" value="HTH PSQ-TYPE DOMAIN-CONTAINING PROTEIN"/>
    <property type="match status" value="1"/>
</dbReference>
<gene>
    <name evidence="5" type="ORF">AVEN_111864_1</name>
</gene>
<dbReference type="InterPro" id="IPR036397">
    <property type="entry name" value="RNaseH_sf"/>
</dbReference>
<accession>A0A4Y2BX10</accession>
<dbReference type="Gene3D" id="3.30.420.10">
    <property type="entry name" value="Ribonuclease H-like superfamily/Ribonuclease H"/>
    <property type="match status" value="1"/>
</dbReference>
<keyword evidence="6" id="KW-1185">Reference proteome</keyword>
<organism evidence="5 6">
    <name type="scientific">Araneus ventricosus</name>
    <name type="common">Orbweaver spider</name>
    <name type="synonym">Epeira ventricosa</name>
    <dbReference type="NCBI Taxonomy" id="182803"/>
    <lineage>
        <taxon>Eukaryota</taxon>
        <taxon>Metazoa</taxon>
        <taxon>Ecdysozoa</taxon>
        <taxon>Arthropoda</taxon>
        <taxon>Chelicerata</taxon>
        <taxon>Arachnida</taxon>
        <taxon>Araneae</taxon>
        <taxon>Araneomorphae</taxon>
        <taxon>Entelegynae</taxon>
        <taxon>Araneoidea</taxon>
        <taxon>Araneidae</taxon>
        <taxon>Araneus</taxon>
    </lineage>
</organism>
<comment type="similarity">
    <text evidence="2">Belongs to the mitochondrial carrier (TC 2.A.29) family.</text>
</comment>
<comment type="subcellular location">
    <subcellularLocation>
        <location evidence="1">Membrane</location>
        <topology evidence="1">Multi-pass membrane protein</topology>
    </subcellularLocation>
</comment>
<comment type="caution">
    <text evidence="5">The sequence shown here is derived from an EMBL/GenBank/DDBJ whole genome shotgun (WGS) entry which is preliminary data.</text>
</comment>
<keyword evidence="4" id="KW-0472">Membrane</keyword>
<evidence type="ECO:0000256" key="2">
    <source>
        <dbReference type="ARBA" id="ARBA00006375"/>
    </source>
</evidence>
<dbReference type="Proteomes" id="UP000499080">
    <property type="component" value="Unassembled WGS sequence"/>
</dbReference>
<dbReference type="InterPro" id="IPR023395">
    <property type="entry name" value="MCP_dom_sf"/>
</dbReference>
<dbReference type="Gene3D" id="1.50.40.10">
    <property type="entry name" value="Mitochondrial carrier domain"/>
    <property type="match status" value="1"/>
</dbReference>
<reference evidence="5 6" key="1">
    <citation type="journal article" date="2019" name="Sci. Rep.">
        <title>Orb-weaving spider Araneus ventricosus genome elucidates the spidroin gene catalogue.</title>
        <authorList>
            <person name="Kono N."/>
            <person name="Nakamura H."/>
            <person name="Ohtoshi R."/>
            <person name="Moran D.A.P."/>
            <person name="Shinohara A."/>
            <person name="Yoshida Y."/>
            <person name="Fujiwara M."/>
            <person name="Mori M."/>
            <person name="Tomita M."/>
            <person name="Arakawa K."/>
        </authorList>
    </citation>
    <scope>NUCLEOTIDE SEQUENCE [LARGE SCALE GENOMIC DNA]</scope>
</reference>
<protein>
    <submittedName>
        <fullName evidence="5">Uncharacterized protein</fullName>
    </submittedName>
</protein>
<evidence type="ECO:0000313" key="5">
    <source>
        <dbReference type="EMBL" id="GBL96730.1"/>
    </source>
</evidence>
<keyword evidence="3" id="KW-0812">Transmembrane</keyword>
<dbReference type="EMBL" id="BGPR01000123">
    <property type="protein sequence ID" value="GBL96730.1"/>
    <property type="molecule type" value="Genomic_DNA"/>
</dbReference>
<dbReference type="OrthoDB" id="6435261at2759"/>
<evidence type="ECO:0000313" key="6">
    <source>
        <dbReference type="Proteomes" id="UP000499080"/>
    </source>
</evidence>
<evidence type="ECO:0000256" key="1">
    <source>
        <dbReference type="ARBA" id="ARBA00004141"/>
    </source>
</evidence>